<evidence type="ECO:0000256" key="5">
    <source>
        <dbReference type="ARBA" id="ARBA00023049"/>
    </source>
</evidence>
<name>E8T627_THEA1</name>
<evidence type="ECO:0000256" key="3">
    <source>
        <dbReference type="ARBA" id="ARBA00022801"/>
    </source>
</evidence>
<dbReference type="InterPro" id="IPR046778">
    <property type="entry name" value="UPF0758_N"/>
</dbReference>
<dbReference type="Proteomes" id="UP000006362">
    <property type="component" value="Chromosome"/>
</dbReference>
<dbReference type="CDD" id="cd08071">
    <property type="entry name" value="MPN_DUF2466"/>
    <property type="match status" value="1"/>
</dbReference>
<keyword evidence="2" id="KW-0479">Metal-binding</keyword>
<dbReference type="InterPro" id="IPR001405">
    <property type="entry name" value="UPF0758"/>
</dbReference>
<dbReference type="InterPro" id="IPR037518">
    <property type="entry name" value="MPN"/>
</dbReference>
<dbReference type="PROSITE" id="PS50249">
    <property type="entry name" value="MPN"/>
    <property type="match status" value="1"/>
</dbReference>
<proteinExistence type="inferred from homology"/>
<evidence type="ECO:0000256" key="6">
    <source>
        <dbReference type="RuleBase" id="RU003797"/>
    </source>
</evidence>
<dbReference type="GO" id="GO:0046872">
    <property type="term" value="F:metal ion binding"/>
    <property type="evidence" value="ECO:0007669"/>
    <property type="project" value="UniProtKB-KW"/>
</dbReference>
<dbReference type="NCBIfam" id="TIGR00608">
    <property type="entry name" value="radc"/>
    <property type="match status" value="1"/>
</dbReference>
<dbReference type="KEGG" id="tam:Theam_0641"/>
<keyword evidence="9" id="KW-1185">Reference proteome</keyword>
<dbReference type="InterPro" id="IPR010994">
    <property type="entry name" value="RuvA_2-like"/>
</dbReference>
<evidence type="ECO:0000313" key="8">
    <source>
        <dbReference type="EMBL" id="ADU96611.1"/>
    </source>
</evidence>
<keyword evidence="4" id="KW-0862">Zinc</keyword>
<dbReference type="SUPFAM" id="SSF47781">
    <property type="entry name" value="RuvA domain 2-like"/>
    <property type="match status" value="1"/>
</dbReference>
<dbReference type="GO" id="GO:0006508">
    <property type="term" value="P:proteolysis"/>
    <property type="evidence" value="ECO:0007669"/>
    <property type="project" value="UniProtKB-KW"/>
</dbReference>
<organism evidence="8 9">
    <name type="scientific">Thermovibrio ammonificans (strain DSM 15698 / JCM 12110 / HB-1)</name>
    <dbReference type="NCBI Taxonomy" id="648996"/>
    <lineage>
        <taxon>Bacteria</taxon>
        <taxon>Pseudomonadati</taxon>
        <taxon>Aquificota</taxon>
        <taxon>Aquificia</taxon>
        <taxon>Desulfurobacteriales</taxon>
        <taxon>Desulfurobacteriaceae</taxon>
        <taxon>Thermovibrio</taxon>
    </lineage>
</organism>
<evidence type="ECO:0000256" key="2">
    <source>
        <dbReference type="ARBA" id="ARBA00022723"/>
    </source>
</evidence>
<keyword evidence="3" id="KW-0378">Hydrolase</keyword>
<dbReference type="STRING" id="648996.Theam_0641"/>
<gene>
    <name evidence="8" type="ordered locus">Theam_0641</name>
</gene>
<dbReference type="AlphaFoldDB" id="E8T627"/>
<keyword evidence="5" id="KW-0482">Metalloprotease</keyword>
<dbReference type="Pfam" id="PF20582">
    <property type="entry name" value="UPF0758_N"/>
    <property type="match status" value="1"/>
</dbReference>
<evidence type="ECO:0000259" key="7">
    <source>
        <dbReference type="PROSITE" id="PS50249"/>
    </source>
</evidence>
<dbReference type="Pfam" id="PF04002">
    <property type="entry name" value="RadC"/>
    <property type="match status" value="1"/>
</dbReference>
<dbReference type="EMBL" id="CP002444">
    <property type="protein sequence ID" value="ADU96611.1"/>
    <property type="molecule type" value="Genomic_DNA"/>
</dbReference>
<dbReference type="eggNOG" id="COG2003">
    <property type="taxonomic scope" value="Bacteria"/>
</dbReference>
<dbReference type="InterPro" id="IPR025657">
    <property type="entry name" value="RadC_JAB"/>
</dbReference>
<sequence>MKRIKELPAADRPREKLIQKGPAALTDSELLAILLRTGSRGKSALALASEILKEFNGLQGLTRASLRELTSIKGLGTAKAVTLAAALELARRASRREVRRITSPEEAFSVLKPLFGHKEVEHFGVVTLAGNGVLLGIHEVAKGAVNAAAITPKEVFRPAVRDLAEAVILFHNHPNGDPSPSAQDLKVTERLIEAGKVLGIEVLDHLIVTEETFFSFKGEGLV</sequence>
<dbReference type="NCBIfam" id="NF000642">
    <property type="entry name" value="PRK00024.1"/>
    <property type="match status" value="1"/>
</dbReference>
<accession>E8T627</accession>
<keyword evidence="1" id="KW-0645">Protease</keyword>
<evidence type="ECO:0000256" key="4">
    <source>
        <dbReference type="ARBA" id="ARBA00022833"/>
    </source>
</evidence>
<reference evidence="8" key="1">
    <citation type="submission" date="2011-01" db="EMBL/GenBank/DDBJ databases">
        <title>Complete sequence of chromosome of Thermovibrio ammonificans HB-1.</title>
        <authorList>
            <consortium name="US DOE Joint Genome Institute"/>
            <person name="Lucas S."/>
            <person name="Copeland A."/>
            <person name="Lapidus A."/>
            <person name="Cheng J.-F."/>
            <person name="Goodwin L."/>
            <person name="Pitluck S."/>
            <person name="Davenport K."/>
            <person name="Detter J.C."/>
            <person name="Han C."/>
            <person name="Tapia R."/>
            <person name="Land M."/>
            <person name="Hauser L."/>
            <person name="Kyrpides N."/>
            <person name="Ivanova N."/>
            <person name="Ovchinnikova G."/>
            <person name="Vetriani C."/>
            <person name="Woyke T."/>
        </authorList>
    </citation>
    <scope>NUCLEOTIDE SEQUENCE [LARGE SCALE GENOMIC DNA]</scope>
    <source>
        <strain evidence="8">HB-1</strain>
    </source>
</reference>
<dbReference type="GO" id="GO:0008237">
    <property type="term" value="F:metallopeptidase activity"/>
    <property type="evidence" value="ECO:0007669"/>
    <property type="project" value="UniProtKB-KW"/>
</dbReference>
<dbReference type="HOGENOM" id="CLU_073529_0_2_0"/>
<feature type="domain" description="MPN" evidence="7">
    <location>
        <begin position="100"/>
        <end position="222"/>
    </location>
</feature>
<comment type="similarity">
    <text evidence="6">Belongs to the UPF0758 family.</text>
</comment>
<dbReference type="RefSeq" id="WP_013537397.1">
    <property type="nucleotide sequence ID" value="NC_014926.1"/>
</dbReference>
<protein>
    <submittedName>
        <fullName evidence="8">DNA repair protein RadC</fullName>
    </submittedName>
</protein>
<dbReference type="Gene3D" id="3.40.140.10">
    <property type="entry name" value="Cytidine Deaminase, domain 2"/>
    <property type="match status" value="1"/>
</dbReference>
<dbReference type="PANTHER" id="PTHR30471:SF3">
    <property type="entry name" value="UPF0758 PROTEIN YEES-RELATED"/>
    <property type="match status" value="1"/>
</dbReference>
<evidence type="ECO:0000313" key="9">
    <source>
        <dbReference type="Proteomes" id="UP000006362"/>
    </source>
</evidence>
<dbReference type="PANTHER" id="PTHR30471">
    <property type="entry name" value="DNA REPAIR PROTEIN RADC"/>
    <property type="match status" value="1"/>
</dbReference>
<evidence type="ECO:0000256" key="1">
    <source>
        <dbReference type="ARBA" id="ARBA00022670"/>
    </source>
</evidence>